<dbReference type="GO" id="GO:0006629">
    <property type="term" value="P:lipid metabolic process"/>
    <property type="evidence" value="ECO:0007669"/>
    <property type="project" value="InterPro"/>
</dbReference>
<dbReference type="Pfam" id="PF03009">
    <property type="entry name" value="GDPD"/>
    <property type="match status" value="1"/>
</dbReference>
<dbReference type="PANTHER" id="PTHR46211">
    <property type="entry name" value="GLYCEROPHOSPHORYL DIESTER PHOSPHODIESTERASE"/>
    <property type="match status" value="1"/>
</dbReference>
<keyword evidence="3" id="KW-1185">Reference proteome</keyword>
<evidence type="ECO:0000259" key="1">
    <source>
        <dbReference type="PROSITE" id="PS51704"/>
    </source>
</evidence>
<dbReference type="PROSITE" id="PS51704">
    <property type="entry name" value="GP_PDE"/>
    <property type="match status" value="1"/>
</dbReference>
<evidence type="ECO:0000313" key="2">
    <source>
        <dbReference type="EMBL" id="SFN13859.1"/>
    </source>
</evidence>
<dbReference type="Proteomes" id="UP000199149">
    <property type="component" value="Unassembled WGS sequence"/>
</dbReference>
<dbReference type="GO" id="GO:0008081">
    <property type="term" value="F:phosphoric diester hydrolase activity"/>
    <property type="evidence" value="ECO:0007669"/>
    <property type="project" value="InterPro"/>
</dbReference>
<organism evidence="2 3">
    <name type="scientific">Algoriella xinjiangensis</name>
    <dbReference type="NCBI Taxonomy" id="684065"/>
    <lineage>
        <taxon>Bacteria</taxon>
        <taxon>Pseudomonadati</taxon>
        <taxon>Bacteroidota</taxon>
        <taxon>Flavobacteriia</taxon>
        <taxon>Flavobacteriales</taxon>
        <taxon>Weeksellaceae</taxon>
        <taxon>Algoriella</taxon>
    </lineage>
</organism>
<dbReference type="RefSeq" id="WP_092908111.1">
    <property type="nucleotide sequence ID" value="NZ_FOUZ01000007.1"/>
</dbReference>
<dbReference type="SUPFAM" id="SSF51695">
    <property type="entry name" value="PLC-like phosphodiesterases"/>
    <property type="match status" value="1"/>
</dbReference>
<dbReference type="STRING" id="684065.SAMN05421738_10750"/>
<accession>A0A1I4WLL7</accession>
<dbReference type="PANTHER" id="PTHR46211:SF1">
    <property type="entry name" value="GLYCEROPHOSPHODIESTER PHOSPHODIESTERASE, CYTOPLASMIC"/>
    <property type="match status" value="1"/>
</dbReference>
<proteinExistence type="predicted"/>
<reference evidence="3" key="1">
    <citation type="submission" date="2016-10" db="EMBL/GenBank/DDBJ databases">
        <authorList>
            <person name="Varghese N."/>
            <person name="Submissions S."/>
        </authorList>
    </citation>
    <scope>NUCLEOTIDE SEQUENCE [LARGE SCALE GENOMIC DNA]</scope>
    <source>
        <strain evidence="3">XJ109</strain>
    </source>
</reference>
<sequence>MKKIIFTILTTFTLTTMANAQKIIAHRGHWNTENNAQNSIKSLKSAQEINAHGSEFDVLISADDVLMINHDDHYQGHTIEKSTVAILKELKLPNGENMPTLDDYFAQGKKNPDVKLILELKPHSSKINEDRAVKKVIETIAKNDIHNQIEIISFSQNICNQFTALAPQFHVSYLAGDLSPKEVKEKGWNGIDYHYSVFQKNPSWVKEAKELGLLVNVWTVNEPKVMQEMIDLQVDYITTDKPLLLKEILDEKN</sequence>
<feature type="domain" description="GP-PDE" evidence="1">
    <location>
        <begin position="21"/>
        <end position="249"/>
    </location>
</feature>
<gene>
    <name evidence="2" type="ORF">SAMN05421738_10750</name>
</gene>
<protein>
    <submittedName>
        <fullName evidence="2">Glycerophosphoryl diester phosphodiesterase</fullName>
    </submittedName>
</protein>
<dbReference type="InterPro" id="IPR030395">
    <property type="entry name" value="GP_PDE_dom"/>
</dbReference>
<evidence type="ECO:0000313" key="3">
    <source>
        <dbReference type="Proteomes" id="UP000199149"/>
    </source>
</evidence>
<dbReference type="OrthoDB" id="9809583at2"/>
<dbReference type="EMBL" id="FOUZ01000007">
    <property type="protein sequence ID" value="SFN13859.1"/>
    <property type="molecule type" value="Genomic_DNA"/>
</dbReference>
<dbReference type="Gene3D" id="3.20.20.190">
    <property type="entry name" value="Phosphatidylinositol (PI) phosphodiesterase"/>
    <property type="match status" value="1"/>
</dbReference>
<dbReference type="InterPro" id="IPR017946">
    <property type="entry name" value="PLC-like_Pdiesterase_TIM-brl"/>
</dbReference>
<name>A0A1I4WLL7_9FLAO</name>
<dbReference type="AlphaFoldDB" id="A0A1I4WLL7"/>